<evidence type="ECO:0000313" key="2">
    <source>
        <dbReference type="Proteomes" id="UP000230069"/>
    </source>
</evidence>
<organism evidence="1 2">
    <name type="scientific">Aquilegia coerulea</name>
    <name type="common">Rocky mountain columbine</name>
    <dbReference type="NCBI Taxonomy" id="218851"/>
    <lineage>
        <taxon>Eukaryota</taxon>
        <taxon>Viridiplantae</taxon>
        <taxon>Streptophyta</taxon>
        <taxon>Embryophyta</taxon>
        <taxon>Tracheophyta</taxon>
        <taxon>Spermatophyta</taxon>
        <taxon>Magnoliopsida</taxon>
        <taxon>Ranunculales</taxon>
        <taxon>Ranunculaceae</taxon>
        <taxon>Thalictroideae</taxon>
        <taxon>Aquilegia</taxon>
    </lineage>
</organism>
<name>A0A2G5DQ48_AQUCA</name>
<dbReference type="EMBL" id="KZ305033">
    <property type="protein sequence ID" value="PIA45655.1"/>
    <property type="molecule type" value="Genomic_DNA"/>
</dbReference>
<accession>A0A2G5DQ48</accession>
<protein>
    <submittedName>
        <fullName evidence="1">Uncharacterized protein</fullName>
    </submittedName>
</protein>
<sequence>MACNHFLDSNFMNNGDVNAAQSMYKKGSTVIAVFFKHLFVGVPLLKKRNLDKPNQIVPIMYKETSSKDKEF</sequence>
<dbReference type="Proteomes" id="UP000230069">
    <property type="component" value="Unassembled WGS sequence"/>
</dbReference>
<dbReference type="AlphaFoldDB" id="A0A2G5DQ48"/>
<evidence type="ECO:0000313" key="1">
    <source>
        <dbReference type="EMBL" id="PIA45655.1"/>
    </source>
</evidence>
<dbReference type="InParanoid" id="A0A2G5DQ48"/>
<proteinExistence type="predicted"/>
<keyword evidence="2" id="KW-1185">Reference proteome</keyword>
<gene>
    <name evidence="1" type="ORF">AQUCO_01600109v1</name>
</gene>
<reference evidence="1 2" key="1">
    <citation type="submission" date="2017-09" db="EMBL/GenBank/DDBJ databases">
        <title>WGS assembly of Aquilegia coerulea Goldsmith.</title>
        <authorList>
            <person name="Hodges S."/>
            <person name="Kramer E."/>
            <person name="Nordborg M."/>
            <person name="Tomkins J."/>
            <person name="Borevitz J."/>
            <person name="Derieg N."/>
            <person name="Yan J."/>
            <person name="Mihaltcheva S."/>
            <person name="Hayes R.D."/>
            <person name="Rokhsar D."/>
        </authorList>
    </citation>
    <scope>NUCLEOTIDE SEQUENCE [LARGE SCALE GENOMIC DNA]</scope>
    <source>
        <strain evidence="2">cv. Goldsmith</strain>
    </source>
</reference>